<keyword evidence="6" id="KW-1133">Transmembrane helix</keyword>
<dbReference type="PANTHER" id="PTHR24038">
    <property type="entry name" value="STABILIN"/>
    <property type="match status" value="1"/>
</dbReference>
<keyword evidence="9" id="KW-1185">Reference proteome</keyword>
<evidence type="ECO:0000259" key="7">
    <source>
        <dbReference type="PROSITE" id="PS50213"/>
    </source>
</evidence>
<dbReference type="InterPro" id="IPR036378">
    <property type="entry name" value="FAS1_dom_sf"/>
</dbReference>
<evidence type="ECO:0000256" key="1">
    <source>
        <dbReference type="ARBA" id="ARBA00004370"/>
    </source>
</evidence>
<dbReference type="SUPFAM" id="SSF82153">
    <property type="entry name" value="FAS1 domain"/>
    <property type="match status" value="1"/>
</dbReference>
<dbReference type="GO" id="GO:0030169">
    <property type="term" value="F:low-density lipoprotein particle binding"/>
    <property type="evidence" value="ECO:0007669"/>
    <property type="project" value="TreeGrafter"/>
</dbReference>
<dbReference type="AlphaFoldDB" id="A0A9X9LWK5"/>
<accession>A0A9X9LWK5</accession>
<dbReference type="PANTHER" id="PTHR24038:SF0">
    <property type="entry name" value="STABILIN-2"/>
    <property type="match status" value="1"/>
</dbReference>
<dbReference type="Pfam" id="PF02469">
    <property type="entry name" value="Fasciclin"/>
    <property type="match status" value="1"/>
</dbReference>
<dbReference type="Proteomes" id="UP000269945">
    <property type="component" value="Unassembled WGS sequence"/>
</dbReference>
<dbReference type="InterPro" id="IPR000782">
    <property type="entry name" value="FAS1_domain"/>
</dbReference>
<feature type="transmembrane region" description="Helical" evidence="6">
    <location>
        <begin position="94"/>
        <end position="113"/>
    </location>
</feature>
<dbReference type="GO" id="GO:0016020">
    <property type="term" value="C:membrane"/>
    <property type="evidence" value="ECO:0007669"/>
    <property type="project" value="UniProtKB-SubCell"/>
</dbReference>
<protein>
    <recommendedName>
        <fullName evidence="7">FAS1 domain-containing protein</fullName>
    </recommendedName>
</protein>
<evidence type="ECO:0000313" key="9">
    <source>
        <dbReference type="Proteomes" id="UP000269945"/>
    </source>
</evidence>
<feature type="region of interest" description="Disordered" evidence="5">
    <location>
        <begin position="141"/>
        <end position="181"/>
    </location>
</feature>
<dbReference type="SMART" id="SM00554">
    <property type="entry name" value="FAS1"/>
    <property type="match status" value="1"/>
</dbReference>
<comment type="caution">
    <text evidence="8">The sequence shown here is derived from an EMBL/GenBank/DDBJ whole genome shotgun (WGS) entry which is preliminary data.</text>
</comment>
<evidence type="ECO:0000256" key="2">
    <source>
        <dbReference type="ARBA" id="ARBA00023136"/>
    </source>
</evidence>
<organism evidence="8 9">
    <name type="scientific">Gulo gulo</name>
    <name type="common">Wolverine</name>
    <name type="synonym">Gluton</name>
    <dbReference type="NCBI Taxonomy" id="48420"/>
    <lineage>
        <taxon>Eukaryota</taxon>
        <taxon>Metazoa</taxon>
        <taxon>Chordata</taxon>
        <taxon>Craniata</taxon>
        <taxon>Vertebrata</taxon>
        <taxon>Euteleostomi</taxon>
        <taxon>Mammalia</taxon>
        <taxon>Eutheria</taxon>
        <taxon>Laurasiatheria</taxon>
        <taxon>Carnivora</taxon>
        <taxon>Caniformia</taxon>
        <taxon>Musteloidea</taxon>
        <taxon>Mustelidae</taxon>
        <taxon>Guloninae</taxon>
        <taxon>Gulo</taxon>
    </lineage>
</organism>
<keyword evidence="3" id="KW-1015">Disulfide bond</keyword>
<evidence type="ECO:0000256" key="6">
    <source>
        <dbReference type="SAM" id="Phobius"/>
    </source>
</evidence>
<gene>
    <name evidence="8" type="ORF">BN2614_LOCUS4</name>
</gene>
<name>A0A9X9LWK5_GULGU</name>
<keyword evidence="4" id="KW-0325">Glycoprotein</keyword>
<feature type="non-terminal residue" evidence="8">
    <location>
        <position position="1"/>
    </location>
</feature>
<evidence type="ECO:0000256" key="5">
    <source>
        <dbReference type="SAM" id="MobiDB-lite"/>
    </source>
</evidence>
<evidence type="ECO:0000256" key="4">
    <source>
        <dbReference type="ARBA" id="ARBA00023180"/>
    </source>
</evidence>
<sequence>TLSGRDIEHHLANVSIFFYNDLVNGTVLQTKLGSQLLITSSQDQQQPETRFVDGRAILQWDIFASNGIIHVISRPLKAPPAPVASVHTGVGTGIFFATALVFGAAALAAYSYFRLNRRTAGFQHFESEEDIDVAALGKQQPENIPNPLYESTPSAPPEPSCDHFMDAEDQPLDTTDPLGAL</sequence>
<keyword evidence="2 6" id="KW-0472">Membrane</keyword>
<dbReference type="PROSITE" id="PS50213">
    <property type="entry name" value="FAS1"/>
    <property type="match status" value="1"/>
</dbReference>
<dbReference type="EMBL" id="CYRY02024480">
    <property type="protein sequence ID" value="VCW98145.1"/>
    <property type="molecule type" value="Genomic_DNA"/>
</dbReference>
<proteinExistence type="predicted"/>
<evidence type="ECO:0000313" key="8">
    <source>
        <dbReference type="EMBL" id="VCW98145.1"/>
    </source>
</evidence>
<evidence type="ECO:0000256" key="3">
    <source>
        <dbReference type="ARBA" id="ARBA00023157"/>
    </source>
</evidence>
<dbReference type="GO" id="GO:0005041">
    <property type="term" value="F:low-density lipoprotein particle receptor activity"/>
    <property type="evidence" value="ECO:0007669"/>
    <property type="project" value="TreeGrafter"/>
</dbReference>
<keyword evidence="6" id="KW-0812">Transmembrane</keyword>
<dbReference type="Gene3D" id="2.30.180.10">
    <property type="entry name" value="FAS1 domain"/>
    <property type="match status" value="1"/>
</dbReference>
<reference evidence="8 9" key="1">
    <citation type="submission" date="2018-10" db="EMBL/GenBank/DDBJ databases">
        <authorList>
            <person name="Ekblom R."/>
            <person name="Jareborg N."/>
        </authorList>
    </citation>
    <scope>NUCLEOTIDE SEQUENCE [LARGE SCALE GENOMIC DNA]</scope>
    <source>
        <tissue evidence="8">Muscle</tissue>
    </source>
</reference>
<feature type="domain" description="FAS1" evidence="7">
    <location>
        <begin position="1"/>
        <end position="76"/>
    </location>
</feature>
<comment type="subcellular location">
    <subcellularLocation>
        <location evidence="1">Membrane</location>
    </subcellularLocation>
</comment>